<evidence type="ECO:0000313" key="1">
    <source>
        <dbReference type="EMBL" id="CCB69516.1"/>
    </source>
</evidence>
<gene>
    <name evidence="1" type="ordered locus">FBFL15_1446</name>
</gene>
<accession>G2Z0X1</accession>
<proteinExistence type="predicted"/>
<reference evidence="1 2" key="1">
    <citation type="journal article" date="2011" name="Appl. Environ. Microbiol.">
        <title>Complete genome sequence of the fish pathogen Flavobacterium branchiophilum.</title>
        <authorList>
            <consortium name="1:IP"/>
            <consortium name="Microbial Evolutionary Genomics,F-75015 Paris"/>
            <consortium name="France 2:CNRS"/>
            <consortium name="URA2171"/>
            <consortium name="F-75015 Paris,France 3:Unite de Virologie et Immunologie Mol."/>
            <consortium name="INRA,78352 Jouy en Josas Cedex"/>
            <consortium name="France. 4:Unite de Mathemathique"/>
            <consortium name="Informatique et Genome,INRA"/>
            <consortium name="78352 Jouy en Josas Cedex"/>
            <consortium name="France. 5:CEA/Genoscope"/>
            <consortium name="Evry"/>
            <consortium name="France"/>
            <person name="Touchon M."/>
            <person name="Barbier P."/>
            <person name="Bernardet J.F."/>
            <person name="Loux V."/>
            <person name="Vacherie B."/>
            <person name="Barbe V."/>
            <person name="Rocha E.P."/>
            <person name="Duchaud E."/>
        </authorList>
    </citation>
    <scope>NUCLEOTIDE SEQUENCE [LARGE SCALE GENOMIC DNA]</scope>
    <source>
        <strain evidence="1 2">FL-15</strain>
    </source>
</reference>
<dbReference type="EMBL" id="FQ859183">
    <property type="protein sequence ID" value="CCB69516.1"/>
    <property type="molecule type" value="Genomic_DNA"/>
</dbReference>
<sequence>MKKYLYIIIIISIFSSKDNIINAQEKKSEKVENIENLVIGIEFPINTKFTIKVTKIDELNFKYEILKTEPYNKKLEMWNTGNLFDENGETETIEFYFAETTNNSNILVMQSRSKYSIKFKSKIQTEENGEFSVIENVGTHKGSKTTEIWAKKTYKIRLSNFELKN</sequence>
<keyword evidence="2" id="KW-1185">Reference proteome</keyword>
<evidence type="ECO:0000313" key="2">
    <source>
        <dbReference type="Proteomes" id="UP000009186"/>
    </source>
</evidence>
<dbReference type="KEGG" id="fbr:FBFL15_1446"/>
<protein>
    <submittedName>
        <fullName evidence="1">Uncharacterized protein</fullName>
    </submittedName>
</protein>
<dbReference type="HOGENOM" id="CLU_1608408_0_0_10"/>
<dbReference type="AlphaFoldDB" id="G2Z0X1"/>
<dbReference type="eggNOG" id="ENOG50310VH">
    <property type="taxonomic scope" value="Bacteria"/>
</dbReference>
<dbReference type="RefSeq" id="WP_014083983.1">
    <property type="nucleotide sequence ID" value="NC_016001.1"/>
</dbReference>
<name>G2Z0X1_FLABF</name>
<dbReference type="Proteomes" id="UP000009186">
    <property type="component" value="Chromosome"/>
</dbReference>
<organism evidence="1 2">
    <name type="scientific">Flavobacterium branchiophilum (strain FL-15)</name>
    <dbReference type="NCBI Taxonomy" id="1034807"/>
    <lineage>
        <taxon>Bacteria</taxon>
        <taxon>Pseudomonadati</taxon>
        <taxon>Bacteroidota</taxon>
        <taxon>Flavobacteriia</taxon>
        <taxon>Flavobacteriales</taxon>
        <taxon>Flavobacteriaceae</taxon>
        <taxon>Flavobacterium</taxon>
    </lineage>
</organism>